<accession>A0A8H5XZ66</accession>
<feature type="region of interest" description="Disordered" evidence="1">
    <location>
        <begin position="189"/>
        <end position="216"/>
    </location>
</feature>
<name>A0A8H5XZ66_9HYPO</name>
<sequence>MSIAAAIATALEHMNLTKRRASIASPAQSSRASIGPSLPHRDGRLVCVVDDMSSRCTFCKRDHKKCTAIPPELKPVIQAYWNALHSEFSTDRPLTRLEKWRAAPEIHDNATIEENIRRTDPAYARECREANAFVAVLERLPTAFETPVDGEDRHKKARLPPMELPDEFTEDMGRLIAKGNLATRNVARTVGHGPFRRGSAQATPQKRRRALKEDDDKLEEGSGGLLKLLRNLMLDLVVASAIAARLANSLVVVPLVGQYNPAARKTRPKLRIQVLEISENPNFGALLQGISWNLVHRSLLYSQTRGDGPVAIVKANDRGGVLVITEFERNNDQSIAGNEARIGMVTDLHDATKVRGIHAPLEHKYSIVHKQYRLSVKPLNPEPETYLRRENVATNDLSYCKVYSIPQGNENHYALVKRIAPVISFSSLLNKHLRALSSPLR</sequence>
<evidence type="ECO:0000256" key="1">
    <source>
        <dbReference type="SAM" id="MobiDB-lite"/>
    </source>
</evidence>
<dbReference type="OrthoDB" id="5102942at2759"/>
<protein>
    <submittedName>
        <fullName evidence="2">Uncharacterized protein</fullName>
    </submittedName>
</protein>
<evidence type="ECO:0000313" key="2">
    <source>
        <dbReference type="EMBL" id="KAF5702768.1"/>
    </source>
</evidence>
<dbReference type="AlphaFoldDB" id="A0A8H5XZ66"/>
<organism evidence="2 3">
    <name type="scientific">Fusarium mundagurra</name>
    <dbReference type="NCBI Taxonomy" id="1567541"/>
    <lineage>
        <taxon>Eukaryota</taxon>
        <taxon>Fungi</taxon>
        <taxon>Dikarya</taxon>
        <taxon>Ascomycota</taxon>
        <taxon>Pezizomycotina</taxon>
        <taxon>Sordariomycetes</taxon>
        <taxon>Hypocreomycetidae</taxon>
        <taxon>Hypocreales</taxon>
        <taxon>Nectriaceae</taxon>
        <taxon>Fusarium</taxon>
        <taxon>Fusarium fujikuroi species complex</taxon>
    </lineage>
</organism>
<evidence type="ECO:0000313" key="3">
    <source>
        <dbReference type="Proteomes" id="UP000544331"/>
    </source>
</evidence>
<gene>
    <name evidence="2" type="ORF">FMUND_13323</name>
</gene>
<dbReference type="Proteomes" id="UP000544331">
    <property type="component" value="Unassembled WGS sequence"/>
</dbReference>
<keyword evidence="3" id="KW-1185">Reference proteome</keyword>
<dbReference type="EMBL" id="JAAOAN010000603">
    <property type="protein sequence ID" value="KAF5702768.1"/>
    <property type="molecule type" value="Genomic_DNA"/>
</dbReference>
<comment type="caution">
    <text evidence="2">The sequence shown here is derived from an EMBL/GenBank/DDBJ whole genome shotgun (WGS) entry which is preliminary data.</text>
</comment>
<proteinExistence type="predicted"/>
<reference evidence="2 3" key="1">
    <citation type="submission" date="2020-05" db="EMBL/GenBank/DDBJ databases">
        <title>Identification and distribution of gene clusters putatively required for synthesis of sphingolipid metabolism inhibitors in phylogenetically diverse species of the filamentous fungus Fusarium.</title>
        <authorList>
            <person name="Kim H.-S."/>
            <person name="Busman M."/>
            <person name="Brown D.W."/>
            <person name="Divon H."/>
            <person name="Uhlig S."/>
            <person name="Proctor R.H."/>
        </authorList>
    </citation>
    <scope>NUCLEOTIDE SEQUENCE [LARGE SCALE GENOMIC DNA]</scope>
    <source>
        <strain evidence="2 3">NRRL 66235</strain>
    </source>
</reference>